<name>A0A939G399_9HYPH</name>
<protein>
    <submittedName>
        <fullName evidence="1">Uncharacterized protein</fullName>
    </submittedName>
</protein>
<reference evidence="1" key="1">
    <citation type="submission" date="2021-03" db="EMBL/GenBank/DDBJ databases">
        <title>Whole genome sequence of Jiella sp. CQZ9-1.</title>
        <authorList>
            <person name="Tuo L."/>
        </authorList>
    </citation>
    <scope>NUCLEOTIDE SEQUENCE</scope>
    <source>
        <strain evidence="1">CQZ9-1</strain>
    </source>
</reference>
<proteinExistence type="predicted"/>
<dbReference type="AlphaFoldDB" id="A0A939G399"/>
<sequence>MGYFNVAWELREDVGDGANAILRLPGARLSIEQRDAIRHLAAGLKAIPNDVVDVDNVREEHLRAMKSSSWASMRLEARDLRKMLELETKRVTSILWPDGKER</sequence>
<comment type="caution">
    <text evidence="1">The sequence shown here is derived from an EMBL/GenBank/DDBJ whole genome shotgun (WGS) entry which is preliminary data.</text>
</comment>
<evidence type="ECO:0000313" key="2">
    <source>
        <dbReference type="Proteomes" id="UP000664122"/>
    </source>
</evidence>
<dbReference type="EMBL" id="JAFMPP010000022">
    <property type="protein sequence ID" value="MBO0664442.1"/>
    <property type="molecule type" value="Genomic_DNA"/>
</dbReference>
<organism evidence="1 2">
    <name type="scientific">Jiella flava</name>
    <dbReference type="NCBI Taxonomy" id="2816857"/>
    <lineage>
        <taxon>Bacteria</taxon>
        <taxon>Pseudomonadati</taxon>
        <taxon>Pseudomonadota</taxon>
        <taxon>Alphaproteobacteria</taxon>
        <taxon>Hyphomicrobiales</taxon>
        <taxon>Aurantimonadaceae</taxon>
        <taxon>Jiella</taxon>
    </lineage>
</organism>
<dbReference type="RefSeq" id="WP_207259358.1">
    <property type="nucleotide sequence ID" value="NZ_JAFMPP010000022.1"/>
</dbReference>
<evidence type="ECO:0000313" key="1">
    <source>
        <dbReference type="EMBL" id="MBO0664442.1"/>
    </source>
</evidence>
<accession>A0A939G399</accession>
<dbReference type="Proteomes" id="UP000664122">
    <property type="component" value="Unassembled WGS sequence"/>
</dbReference>
<gene>
    <name evidence="1" type="ORF">J1C48_17850</name>
</gene>
<keyword evidence="2" id="KW-1185">Reference proteome</keyword>